<keyword evidence="4" id="KW-1185">Reference proteome</keyword>
<dbReference type="OrthoDB" id="1938644at2759"/>
<dbReference type="CDD" id="cd00590">
    <property type="entry name" value="RRM_SF"/>
    <property type="match status" value="1"/>
</dbReference>
<reference evidence="3" key="1">
    <citation type="submission" date="2020-01" db="EMBL/GenBank/DDBJ databases">
        <authorList>
            <person name="Mishra B."/>
        </authorList>
    </citation>
    <scope>NUCLEOTIDE SEQUENCE [LARGE SCALE GENOMIC DNA]</scope>
</reference>
<dbReference type="PROSITE" id="PS50011">
    <property type="entry name" value="PROTEIN_KINASE_DOM"/>
    <property type="match status" value="1"/>
</dbReference>
<evidence type="ECO:0000313" key="4">
    <source>
        <dbReference type="Proteomes" id="UP000467841"/>
    </source>
</evidence>
<dbReference type="InterPro" id="IPR000719">
    <property type="entry name" value="Prot_kinase_dom"/>
</dbReference>
<dbReference type="GO" id="GO:0003723">
    <property type="term" value="F:RNA binding"/>
    <property type="evidence" value="ECO:0007669"/>
    <property type="project" value="InterPro"/>
</dbReference>
<gene>
    <name evidence="3" type="ORF">MERR_LOCUS169</name>
</gene>
<dbReference type="GO" id="GO:0004672">
    <property type="term" value="F:protein kinase activity"/>
    <property type="evidence" value="ECO:0007669"/>
    <property type="project" value="InterPro"/>
</dbReference>
<dbReference type="InterPro" id="IPR058942">
    <property type="entry name" value="AT3G52170-like"/>
</dbReference>
<comment type="caution">
    <text evidence="3">The sequence shown here is derived from an EMBL/GenBank/DDBJ whole genome shotgun (WGS) entry which is preliminary data.</text>
</comment>
<sequence length="1040" mass="115616">MEEDDDFTGAIEKLMFQGILNSGDVKKLGNAGIYSCNGLMMHTKENLTGIYGLSKTKVDQIWEAVEKVVARASALFPRNINAYELKSKIGFGPRATVYKAYCIPTKSTVAIKIFNRAADSDVRREATTLSDPNLLTYSSFKVDWLVMPFMACGSLQSIVYSSFPRGLPERYACFFLSKILKVMVHLHDQGIHHGGIKGGNVLVDLDGQVKICASQPQIGDEIRDFGSLAAELVYGVGGGKFHLHKEVSQELQDLLLLCRRSSRVSADELLIQPCFNEIVETETVRRLLADLPCLEVMAKEAKKTLKNHLMTVNNIGRRDLMENLLGKRKRMEVLRTSIALDARPKAQIDHWILELDSCKRKESVSEMAIGRLLSPKLNPHFSSRGFVPLTKRWFSSSLEDGRKFEKLPDSKASTNKDIGKNWYSLGGLLTNLKEKIAGNMLLFNKPPGEEDSVSPKSPGNVVRAATKVVREQPLGSLEATQSVDGVEISEERESISADKERLDCNSLDGSSFAAERVDLLEEPSCKDVSLGLLTEEASKSEGKLQPERGQASQKKPTQNRLSDMFINMVQDKEVKLHPRSEALSKCDSGMFTGESGSDPVKANENISKENDKHRFSDHNSLASLLRSVGSYDQKTGDLDDVREPVVDEVVSRDLGVKELIDSQNRSTDNGTDENAISCNANGGEGKCISSVTGKSEEEESKGEALVMEKLSASTQDTTLATTTAENMEALSVGEEPSHNRVLLRFMKEFVEKKDIVEVLSVFGDVSDVQEIPSFKGSIFKDALVTFETNSAVKKALEKRVVILRSHTVVIEATSQEDMVEEKIRIPALIGDPYVPLALVKEPIRTVKIHPLTQDINSDQIRDALRFCRSDVSKLIFGSSKTAAFVEFETESGKERALAGHSINIFNKKLFISRIDTPRTTVARISNLSTLAMEEIRKVCVRYGQVRRVFHRGKGVVDVYFDISEWPNMVTILNSLNGKEVDGMKWVARPAPVIPPEMIKVLWEDPQERRYVKDLIQSLAREIEQPLDVTRSHALVTDLVQ</sequence>
<evidence type="ECO:0000259" key="2">
    <source>
        <dbReference type="PROSITE" id="PS50011"/>
    </source>
</evidence>
<feature type="domain" description="Protein kinase" evidence="2">
    <location>
        <begin position="83"/>
        <end position="334"/>
    </location>
</feature>
<evidence type="ECO:0000313" key="3">
    <source>
        <dbReference type="EMBL" id="CAA7012935.1"/>
    </source>
</evidence>
<feature type="region of interest" description="Disordered" evidence="1">
    <location>
        <begin position="537"/>
        <end position="559"/>
    </location>
</feature>
<dbReference type="SUPFAM" id="SSF56112">
    <property type="entry name" value="Protein kinase-like (PK-like)"/>
    <property type="match status" value="1"/>
</dbReference>
<protein>
    <recommendedName>
        <fullName evidence="2">Protein kinase domain-containing protein</fullName>
    </recommendedName>
</protein>
<dbReference type="EMBL" id="CACVBM020000011">
    <property type="protein sequence ID" value="CAA7012935.1"/>
    <property type="molecule type" value="Genomic_DNA"/>
</dbReference>
<dbReference type="GO" id="GO:0005524">
    <property type="term" value="F:ATP binding"/>
    <property type="evidence" value="ECO:0007669"/>
    <property type="project" value="InterPro"/>
</dbReference>
<dbReference type="SMART" id="SM00360">
    <property type="entry name" value="RRM"/>
    <property type="match status" value="2"/>
</dbReference>
<evidence type="ECO:0000256" key="1">
    <source>
        <dbReference type="SAM" id="MobiDB-lite"/>
    </source>
</evidence>
<dbReference type="Gene3D" id="1.10.150.20">
    <property type="entry name" value="5' to 3' exonuclease, C-terminal subdomain"/>
    <property type="match status" value="1"/>
</dbReference>
<dbReference type="InterPro" id="IPR035979">
    <property type="entry name" value="RBD_domain_sf"/>
</dbReference>
<dbReference type="InterPro" id="IPR000504">
    <property type="entry name" value="RRM_dom"/>
</dbReference>
<accession>A0A6D2HHX0</accession>
<dbReference type="Gene3D" id="1.10.510.10">
    <property type="entry name" value="Transferase(Phosphotransferase) domain 1"/>
    <property type="match status" value="1"/>
</dbReference>
<dbReference type="SUPFAM" id="SSF47794">
    <property type="entry name" value="Rad51 N-terminal domain-like"/>
    <property type="match status" value="1"/>
</dbReference>
<dbReference type="Pfam" id="PF00069">
    <property type="entry name" value="Pkinase"/>
    <property type="match status" value="1"/>
</dbReference>
<dbReference type="PANTHER" id="PTHR34568:SF5">
    <property type="entry name" value="RNA-BINDING (RRM_RBD_RNP MOTIFS) FAMILY PROTEIN"/>
    <property type="match status" value="1"/>
</dbReference>
<dbReference type="Proteomes" id="UP000467841">
    <property type="component" value="Unassembled WGS sequence"/>
</dbReference>
<proteinExistence type="predicted"/>
<name>A0A6D2HHX0_9BRAS</name>
<dbReference type="Gene3D" id="3.30.200.20">
    <property type="entry name" value="Phosphorylase Kinase, domain 1"/>
    <property type="match status" value="1"/>
</dbReference>
<dbReference type="InterPro" id="IPR011009">
    <property type="entry name" value="Kinase-like_dom_sf"/>
</dbReference>
<dbReference type="PANTHER" id="PTHR34568">
    <property type="entry name" value="RRM DOMAIN-CONTAINING PROTEIN"/>
    <property type="match status" value="1"/>
</dbReference>
<dbReference type="InterPro" id="IPR010995">
    <property type="entry name" value="DNA_repair_Rad51/TF_NusA_a-hlx"/>
</dbReference>
<feature type="compositionally biased region" description="Basic and acidic residues" evidence="1">
    <location>
        <begin position="537"/>
        <end position="546"/>
    </location>
</feature>
<organism evidence="3 4">
    <name type="scientific">Microthlaspi erraticum</name>
    <dbReference type="NCBI Taxonomy" id="1685480"/>
    <lineage>
        <taxon>Eukaryota</taxon>
        <taxon>Viridiplantae</taxon>
        <taxon>Streptophyta</taxon>
        <taxon>Embryophyta</taxon>
        <taxon>Tracheophyta</taxon>
        <taxon>Spermatophyta</taxon>
        <taxon>Magnoliopsida</taxon>
        <taxon>eudicotyledons</taxon>
        <taxon>Gunneridae</taxon>
        <taxon>Pentapetalae</taxon>
        <taxon>rosids</taxon>
        <taxon>malvids</taxon>
        <taxon>Brassicales</taxon>
        <taxon>Brassicaceae</taxon>
        <taxon>Coluteocarpeae</taxon>
        <taxon>Microthlaspi</taxon>
    </lineage>
</organism>
<dbReference type="SUPFAM" id="SSF54928">
    <property type="entry name" value="RNA-binding domain, RBD"/>
    <property type="match status" value="2"/>
</dbReference>
<feature type="compositionally biased region" description="Polar residues" evidence="1">
    <location>
        <begin position="550"/>
        <end position="559"/>
    </location>
</feature>
<dbReference type="AlphaFoldDB" id="A0A6D2HHX0"/>